<evidence type="ECO:0000256" key="1">
    <source>
        <dbReference type="SAM" id="MobiDB-lite"/>
    </source>
</evidence>
<proteinExistence type="predicted"/>
<feature type="region of interest" description="Disordered" evidence="1">
    <location>
        <begin position="285"/>
        <end position="372"/>
    </location>
</feature>
<keyword evidence="3" id="KW-1185">Reference proteome</keyword>
<feature type="compositionally biased region" description="Basic and acidic residues" evidence="1">
    <location>
        <begin position="459"/>
        <end position="468"/>
    </location>
</feature>
<reference evidence="2" key="1">
    <citation type="journal article" date="2021" name="Nat. Commun.">
        <title>Genetic determinants of endophytism in the Arabidopsis root mycobiome.</title>
        <authorList>
            <person name="Mesny F."/>
            <person name="Miyauchi S."/>
            <person name="Thiergart T."/>
            <person name="Pickel B."/>
            <person name="Atanasova L."/>
            <person name="Karlsson M."/>
            <person name="Huettel B."/>
            <person name="Barry K.W."/>
            <person name="Haridas S."/>
            <person name="Chen C."/>
            <person name="Bauer D."/>
            <person name="Andreopoulos W."/>
            <person name="Pangilinan J."/>
            <person name="LaButti K."/>
            <person name="Riley R."/>
            <person name="Lipzen A."/>
            <person name="Clum A."/>
            <person name="Drula E."/>
            <person name="Henrissat B."/>
            <person name="Kohler A."/>
            <person name="Grigoriev I.V."/>
            <person name="Martin F.M."/>
            <person name="Hacquard S."/>
        </authorList>
    </citation>
    <scope>NUCLEOTIDE SEQUENCE</scope>
    <source>
        <strain evidence="2">MPI-CAGE-CH-0243</strain>
    </source>
</reference>
<dbReference type="AlphaFoldDB" id="A0A9P9DR05"/>
<comment type="caution">
    <text evidence="2">The sequence shown here is derived from an EMBL/GenBank/DDBJ whole genome shotgun (WGS) entry which is preliminary data.</text>
</comment>
<feature type="region of interest" description="Disordered" evidence="1">
    <location>
        <begin position="419"/>
        <end position="506"/>
    </location>
</feature>
<organism evidence="2 3">
    <name type="scientific">Dendryphion nanum</name>
    <dbReference type="NCBI Taxonomy" id="256645"/>
    <lineage>
        <taxon>Eukaryota</taxon>
        <taxon>Fungi</taxon>
        <taxon>Dikarya</taxon>
        <taxon>Ascomycota</taxon>
        <taxon>Pezizomycotina</taxon>
        <taxon>Dothideomycetes</taxon>
        <taxon>Pleosporomycetidae</taxon>
        <taxon>Pleosporales</taxon>
        <taxon>Torulaceae</taxon>
        <taxon>Dendryphion</taxon>
    </lineage>
</organism>
<evidence type="ECO:0000313" key="3">
    <source>
        <dbReference type="Proteomes" id="UP000700596"/>
    </source>
</evidence>
<gene>
    <name evidence="2" type="ORF">B0J11DRAFT_615346</name>
</gene>
<dbReference type="Proteomes" id="UP000700596">
    <property type="component" value="Unassembled WGS sequence"/>
</dbReference>
<feature type="compositionally biased region" description="Basic and acidic residues" evidence="1">
    <location>
        <begin position="115"/>
        <end position="127"/>
    </location>
</feature>
<feature type="compositionally biased region" description="Polar residues" evidence="1">
    <location>
        <begin position="486"/>
        <end position="497"/>
    </location>
</feature>
<sequence>MLNARISSINRGTNPLRCHPPSLPIASPDAPIEPQLEQAVLPRRSSSVSPSQSPSDPFPLIREQTRSPQTRKFSSVKSNRSKDRGKSFSFNKISWRKRSEGFEKTPDSPSWGGETGKEGHSALDPESIKNSPADNVETDVDPPEGLPVRRVSRLRKISGHFKSFFTVSRRRRDSPIEDSNPQLTPTGKVDTTTDFNNYQTPGILSNPHAVNQLQYERSFVGMDPLAYEGALRFAIRSTECIEPAPGPSDYWRDEKFKSRKCSYAGNSPYSNRTRQDLHDQWHHNKNASKVRSAIEERENSSITATPRPLRILPTLSINTSPEPQKEAKRIPFVGRLRTTRQRKPSPQPLNPSHAPSTNTTHNELHPFGPNPDLNLSISIHDLGVLPGSSTTSFNSSTEIPHPIYAMRTSTSRSDLLHNTKEPVAASESNSSSPSDTGNLPPFPGRNNRHTLSTSGLRESTTRSREKLNEFGNHLLLPLPHIDDNSRPTSAASHNTRYTHTDDEMSNTDLRLRRTTGIVEHSAENVNGNGEESRDGRVEGRSRRGYFRLDLETRGRRRVRGWV</sequence>
<feature type="region of interest" description="Disordered" evidence="1">
    <location>
        <begin position="168"/>
        <end position="203"/>
    </location>
</feature>
<feature type="compositionally biased region" description="Polar residues" evidence="1">
    <location>
        <begin position="449"/>
        <end position="458"/>
    </location>
</feature>
<evidence type="ECO:0000313" key="2">
    <source>
        <dbReference type="EMBL" id="KAH7123808.1"/>
    </source>
</evidence>
<protein>
    <submittedName>
        <fullName evidence="2">Uncharacterized protein</fullName>
    </submittedName>
</protein>
<dbReference type="OrthoDB" id="10686850at2759"/>
<accession>A0A9P9DR05</accession>
<feature type="compositionally biased region" description="Polar residues" evidence="1">
    <location>
        <begin position="177"/>
        <end position="203"/>
    </location>
</feature>
<feature type="compositionally biased region" description="Low complexity" evidence="1">
    <location>
        <begin position="42"/>
        <end position="59"/>
    </location>
</feature>
<name>A0A9P9DR05_9PLEO</name>
<feature type="compositionally biased region" description="Polar residues" evidence="1">
    <location>
        <begin position="66"/>
        <end position="78"/>
    </location>
</feature>
<feature type="compositionally biased region" description="Basic and acidic residues" evidence="1">
    <location>
        <begin position="97"/>
        <end position="106"/>
    </location>
</feature>
<feature type="compositionally biased region" description="Polar residues" evidence="1">
    <location>
        <begin position="1"/>
        <end position="13"/>
    </location>
</feature>
<feature type="region of interest" description="Disordered" evidence="1">
    <location>
        <begin position="1"/>
        <end position="146"/>
    </location>
</feature>
<dbReference type="EMBL" id="JAGMWT010000008">
    <property type="protein sequence ID" value="KAH7123808.1"/>
    <property type="molecule type" value="Genomic_DNA"/>
</dbReference>